<dbReference type="eggNOG" id="ENOG502TCEA">
    <property type="taxonomic scope" value="Eukaryota"/>
</dbReference>
<evidence type="ECO:0000313" key="2">
    <source>
        <dbReference type="EnsemblMetazoa" id="MDOA002917-PA"/>
    </source>
</evidence>
<evidence type="ECO:0000313" key="4">
    <source>
        <dbReference type="RefSeq" id="XP_005180858.1"/>
    </source>
</evidence>
<gene>
    <name evidence="2" type="primary">101890190</name>
    <name evidence="4" type="synonym">LOC101890190</name>
</gene>
<dbReference type="VEuPathDB" id="VectorBase:MDOA002917"/>
<dbReference type="KEGG" id="mde:101890190"/>
<dbReference type="RefSeq" id="XP_005180858.1">
    <property type="nucleotide sequence ID" value="XM_005180801.2"/>
</dbReference>
<organism evidence="2">
    <name type="scientific">Musca domestica</name>
    <name type="common">House fly</name>
    <dbReference type="NCBI Taxonomy" id="7370"/>
    <lineage>
        <taxon>Eukaryota</taxon>
        <taxon>Metazoa</taxon>
        <taxon>Ecdysozoa</taxon>
        <taxon>Arthropoda</taxon>
        <taxon>Hexapoda</taxon>
        <taxon>Insecta</taxon>
        <taxon>Pterygota</taxon>
        <taxon>Neoptera</taxon>
        <taxon>Endopterygota</taxon>
        <taxon>Diptera</taxon>
        <taxon>Brachycera</taxon>
        <taxon>Muscomorpha</taxon>
        <taxon>Muscoidea</taxon>
        <taxon>Muscidae</taxon>
        <taxon>Musca</taxon>
    </lineage>
</organism>
<keyword evidence="1" id="KW-0732">Signal</keyword>
<sequence length="111" mass="12257">MKFHVCVLLILSIVGILSTHGRPMKDSPISTIVIPYEPYVSQKITNHRGELKNVFVPLQMDIVPKANVPKGQLSMARKGSALNFAEGAYPVYYMPSNVNGKFNGKISLLVQ</sequence>
<dbReference type="VEuPathDB" id="VectorBase:MDOMA2_000237"/>
<reference evidence="2" key="1">
    <citation type="submission" date="2020-05" db="UniProtKB">
        <authorList>
            <consortium name="EnsemblMetazoa"/>
        </authorList>
    </citation>
    <scope>IDENTIFICATION</scope>
    <source>
        <strain evidence="2">Aabys</strain>
    </source>
</reference>
<evidence type="ECO:0000256" key="1">
    <source>
        <dbReference type="SAM" id="SignalP"/>
    </source>
</evidence>
<dbReference type="GeneID" id="101890190"/>
<dbReference type="OrthoDB" id="7972727at2759"/>
<protein>
    <submittedName>
        <fullName evidence="4">Uncharacterized protein LOC101890190</fullName>
    </submittedName>
</protein>
<proteinExistence type="predicted"/>
<accession>A0A1I8MAL1</accession>
<reference evidence="4" key="2">
    <citation type="submission" date="2025-04" db="UniProtKB">
        <authorList>
            <consortium name="RefSeq"/>
        </authorList>
    </citation>
    <scope>IDENTIFICATION</scope>
    <source>
        <strain evidence="4">Aabys</strain>
    </source>
</reference>
<dbReference type="EnsemblMetazoa" id="MDOA002917-RA">
    <property type="protein sequence ID" value="MDOA002917-PA"/>
    <property type="gene ID" value="MDOA002917"/>
</dbReference>
<keyword evidence="3" id="KW-1185">Reference proteome</keyword>
<feature type="signal peptide" evidence="1">
    <location>
        <begin position="1"/>
        <end position="21"/>
    </location>
</feature>
<name>A0A1I8MAL1_MUSDO</name>
<feature type="chain" id="PRO_5044560069" evidence="1">
    <location>
        <begin position="22"/>
        <end position="111"/>
    </location>
</feature>
<dbReference type="Proteomes" id="UP001652621">
    <property type="component" value="Unplaced"/>
</dbReference>
<evidence type="ECO:0000313" key="3">
    <source>
        <dbReference type="Proteomes" id="UP001652621"/>
    </source>
</evidence>
<dbReference type="AlphaFoldDB" id="A0A1I8MAL1"/>